<organism evidence="2 3">
    <name type="scientific">Luteibacter rhizovicinus</name>
    <dbReference type="NCBI Taxonomy" id="242606"/>
    <lineage>
        <taxon>Bacteria</taxon>
        <taxon>Pseudomonadati</taxon>
        <taxon>Pseudomonadota</taxon>
        <taxon>Gammaproteobacteria</taxon>
        <taxon>Lysobacterales</taxon>
        <taxon>Rhodanobacteraceae</taxon>
        <taxon>Luteibacter</taxon>
    </lineage>
</organism>
<dbReference type="AlphaFoldDB" id="A0A4R3YU96"/>
<gene>
    <name evidence="2" type="ORF">EC912_103417</name>
</gene>
<keyword evidence="3" id="KW-1185">Reference proteome</keyword>
<dbReference type="RefSeq" id="WP_132143662.1">
    <property type="nucleotide sequence ID" value="NZ_SMCS01000003.1"/>
</dbReference>
<evidence type="ECO:0000313" key="2">
    <source>
        <dbReference type="EMBL" id="TCV94924.1"/>
    </source>
</evidence>
<comment type="caution">
    <text evidence="2">The sequence shown here is derived from an EMBL/GenBank/DDBJ whole genome shotgun (WGS) entry which is preliminary data.</text>
</comment>
<dbReference type="InterPro" id="IPR021732">
    <property type="entry name" value="DUF3301"/>
</dbReference>
<dbReference type="EMBL" id="SMCS01000003">
    <property type="protein sequence ID" value="TCV94924.1"/>
    <property type="molecule type" value="Genomic_DNA"/>
</dbReference>
<name>A0A4R3YU96_9GAMM</name>
<accession>A0A4R3YU96</accession>
<proteinExistence type="predicted"/>
<dbReference type="OrthoDB" id="5959530at2"/>
<reference evidence="2 3" key="1">
    <citation type="submission" date="2019-03" db="EMBL/GenBank/DDBJ databases">
        <title>Above-ground endophytic microbial communities from plants in different locations in the United States.</title>
        <authorList>
            <person name="Frank C."/>
        </authorList>
    </citation>
    <scope>NUCLEOTIDE SEQUENCE [LARGE SCALE GENOMIC DNA]</scope>
    <source>
        <strain evidence="2 3">LP_13_YM</strain>
    </source>
</reference>
<evidence type="ECO:0000313" key="3">
    <source>
        <dbReference type="Proteomes" id="UP000295645"/>
    </source>
</evidence>
<evidence type="ECO:0000256" key="1">
    <source>
        <dbReference type="SAM" id="MobiDB-lite"/>
    </source>
</evidence>
<feature type="compositionally biased region" description="Polar residues" evidence="1">
    <location>
        <begin position="115"/>
        <end position="125"/>
    </location>
</feature>
<dbReference type="Proteomes" id="UP000295645">
    <property type="component" value="Unassembled WGS sequence"/>
</dbReference>
<sequence length="135" mass="15074">MTSFTDLFWLLLLGGIIGAWMKLTRAREVAAREAQALCQRHGLQLLDQSVGLRGIRLRRFGDGRRLERCYGFEVSGDGQTREAARLWMSQGVVTGFSLPTRDARELESVVATQTSLGGPQESNVVSLADRRQTRH</sequence>
<dbReference type="Pfam" id="PF11743">
    <property type="entry name" value="DUF3301"/>
    <property type="match status" value="1"/>
</dbReference>
<protein>
    <submittedName>
        <fullName evidence="2">Uncharacterized protein DUF3301</fullName>
    </submittedName>
</protein>
<feature type="region of interest" description="Disordered" evidence="1">
    <location>
        <begin position="115"/>
        <end position="135"/>
    </location>
</feature>